<organism evidence="1 2">
    <name type="scientific">candidate division WWE3 bacterium</name>
    <dbReference type="NCBI Taxonomy" id="2053526"/>
    <lineage>
        <taxon>Bacteria</taxon>
        <taxon>Katanobacteria</taxon>
    </lineage>
</organism>
<proteinExistence type="predicted"/>
<dbReference type="AlphaFoldDB" id="A0A955RWS8"/>
<accession>A0A955RWS8</accession>
<reference evidence="1" key="2">
    <citation type="journal article" date="2021" name="Microbiome">
        <title>Successional dynamics and alternative stable states in a saline activated sludge microbial community over 9 years.</title>
        <authorList>
            <person name="Wang Y."/>
            <person name="Ye J."/>
            <person name="Ju F."/>
            <person name="Liu L."/>
            <person name="Boyd J.A."/>
            <person name="Deng Y."/>
            <person name="Parks D.H."/>
            <person name="Jiang X."/>
            <person name="Yin X."/>
            <person name="Woodcroft B.J."/>
            <person name="Tyson G.W."/>
            <person name="Hugenholtz P."/>
            <person name="Polz M.F."/>
            <person name="Zhang T."/>
        </authorList>
    </citation>
    <scope>NUCLEOTIDE SEQUENCE</scope>
    <source>
        <strain evidence="1">HKST-UBA02</strain>
    </source>
</reference>
<gene>
    <name evidence="1" type="ORF">KC573_00915</name>
</gene>
<sequence length="81" mass="8728">NPTIIALDQDNASLTVTKVSGPTVPLTDTNILVTNLTFRNLTGLSSQPNVQVHMTVEYANPENDPTFAASQTITTNVMVRN</sequence>
<dbReference type="Proteomes" id="UP000699691">
    <property type="component" value="Unassembled WGS sequence"/>
</dbReference>
<evidence type="ECO:0000313" key="2">
    <source>
        <dbReference type="Proteomes" id="UP000699691"/>
    </source>
</evidence>
<protein>
    <submittedName>
        <fullName evidence="1">Uncharacterized protein</fullName>
    </submittedName>
</protein>
<evidence type="ECO:0000313" key="1">
    <source>
        <dbReference type="EMBL" id="MCA9397363.1"/>
    </source>
</evidence>
<dbReference type="EMBL" id="JAGQKY010000024">
    <property type="protein sequence ID" value="MCA9397363.1"/>
    <property type="molecule type" value="Genomic_DNA"/>
</dbReference>
<name>A0A955RWS8_UNCKA</name>
<comment type="caution">
    <text evidence="1">The sequence shown here is derived from an EMBL/GenBank/DDBJ whole genome shotgun (WGS) entry which is preliminary data.</text>
</comment>
<feature type="non-terminal residue" evidence="1">
    <location>
        <position position="1"/>
    </location>
</feature>
<reference evidence="1" key="1">
    <citation type="submission" date="2020-04" db="EMBL/GenBank/DDBJ databases">
        <authorList>
            <person name="Zhang T."/>
        </authorList>
    </citation>
    <scope>NUCLEOTIDE SEQUENCE</scope>
    <source>
        <strain evidence="1">HKST-UBA02</strain>
    </source>
</reference>